<evidence type="ECO:0000313" key="7">
    <source>
        <dbReference type="Proteomes" id="UP000807342"/>
    </source>
</evidence>
<proteinExistence type="predicted"/>
<dbReference type="InterPro" id="IPR044878">
    <property type="entry name" value="UbiA_sf"/>
</dbReference>
<sequence length="292" mass="33082">MVLHQLGSTLFTLFLFTKSDIKTTLVPIAIAGMVTAPVWSVRHFIEEFLWLWLHLLQFTTSNQTCSLTAVSEDADNKPDRPIPSGRVTLRNARILRWSLVPICLLISRQFSRAVLGASMAIIAITTWYNEFGGSSNHWIIRNWLNGIGFGAFDIGAILLAGHDRHQFDVVAVRAILLSIGIYATTTYTQDFKDVEGDIKFLRSTVPLEFPRLARPSVLLGMLTWSIYLSYIWSLGAITSAMLCGLAIFVGLRFCTKDGRRNDQVSFYWYNLWLSFAYALPGWYHARMRFGTI</sequence>
<dbReference type="AlphaFoldDB" id="A0A9P5X896"/>
<dbReference type="PANTHER" id="PTHR42723:SF1">
    <property type="entry name" value="CHLOROPHYLL SYNTHASE, CHLOROPLASTIC"/>
    <property type="match status" value="1"/>
</dbReference>
<dbReference type="EMBL" id="MU151320">
    <property type="protein sequence ID" value="KAF9445166.1"/>
    <property type="molecule type" value="Genomic_DNA"/>
</dbReference>
<feature type="transmembrane region" description="Helical" evidence="5">
    <location>
        <begin position="266"/>
        <end position="285"/>
    </location>
</feature>
<dbReference type="GO" id="GO:0016020">
    <property type="term" value="C:membrane"/>
    <property type="evidence" value="ECO:0007669"/>
    <property type="project" value="UniProtKB-SubCell"/>
</dbReference>
<evidence type="ECO:0000256" key="5">
    <source>
        <dbReference type="SAM" id="Phobius"/>
    </source>
</evidence>
<keyword evidence="3 5" id="KW-1133">Transmembrane helix</keyword>
<name>A0A9P5X896_9AGAR</name>
<keyword evidence="2 5" id="KW-0812">Transmembrane</keyword>
<feature type="transmembrane region" description="Helical" evidence="5">
    <location>
        <begin position="110"/>
        <end position="128"/>
    </location>
</feature>
<evidence type="ECO:0000256" key="2">
    <source>
        <dbReference type="ARBA" id="ARBA00022692"/>
    </source>
</evidence>
<organism evidence="6 7">
    <name type="scientific">Macrolepiota fuliginosa MF-IS2</name>
    <dbReference type="NCBI Taxonomy" id="1400762"/>
    <lineage>
        <taxon>Eukaryota</taxon>
        <taxon>Fungi</taxon>
        <taxon>Dikarya</taxon>
        <taxon>Basidiomycota</taxon>
        <taxon>Agaricomycotina</taxon>
        <taxon>Agaricomycetes</taxon>
        <taxon>Agaricomycetidae</taxon>
        <taxon>Agaricales</taxon>
        <taxon>Agaricineae</taxon>
        <taxon>Agaricaceae</taxon>
        <taxon>Macrolepiota</taxon>
    </lineage>
</organism>
<protein>
    <recommendedName>
        <fullName evidence="8">UbiA prenyltransferase</fullName>
    </recommendedName>
</protein>
<evidence type="ECO:0000256" key="4">
    <source>
        <dbReference type="ARBA" id="ARBA00023136"/>
    </source>
</evidence>
<dbReference type="InterPro" id="IPR050475">
    <property type="entry name" value="Prenyltransferase_related"/>
</dbReference>
<reference evidence="6" key="1">
    <citation type="submission" date="2020-11" db="EMBL/GenBank/DDBJ databases">
        <authorList>
            <consortium name="DOE Joint Genome Institute"/>
            <person name="Ahrendt S."/>
            <person name="Riley R."/>
            <person name="Andreopoulos W."/>
            <person name="Labutti K."/>
            <person name="Pangilinan J."/>
            <person name="Ruiz-Duenas F.J."/>
            <person name="Barrasa J.M."/>
            <person name="Sanchez-Garcia M."/>
            <person name="Camarero S."/>
            <person name="Miyauchi S."/>
            <person name="Serrano A."/>
            <person name="Linde D."/>
            <person name="Babiker R."/>
            <person name="Drula E."/>
            <person name="Ayuso-Fernandez I."/>
            <person name="Pacheco R."/>
            <person name="Padilla G."/>
            <person name="Ferreira P."/>
            <person name="Barriuso J."/>
            <person name="Kellner H."/>
            <person name="Castanera R."/>
            <person name="Alfaro M."/>
            <person name="Ramirez L."/>
            <person name="Pisabarro A.G."/>
            <person name="Kuo A."/>
            <person name="Tritt A."/>
            <person name="Lipzen A."/>
            <person name="He G."/>
            <person name="Yan M."/>
            <person name="Ng V."/>
            <person name="Cullen D."/>
            <person name="Martin F."/>
            <person name="Rosso M.-N."/>
            <person name="Henrissat B."/>
            <person name="Hibbett D."/>
            <person name="Martinez A.T."/>
            <person name="Grigoriev I.V."/>
        </authorList>
    </citation>
    <scope>NUCLEOTIDE SEQUENCE</scope>
    <source>
        <strain evidence="6">MF-IS2</strain>
    </source>
</reference>
<dbReference type="Gene3D" id="1.10.357.140">
    <property type="entry name" value="UbiA prenyltransferase"/>
    <property type="match status" value="1"/>
</dbReference>
<gene>
    <name evidence="6" type="ORF">P691DRAFT_806118</name>
</gene>
<dbReference type="Pfam" id="PF01040">
    <property type="entry name" value="UbiA"/>
    <property type="match status" value="1"/>
</dbReference>
<feature type="transmembrane region" description="Helical" evidence="5">
    <location>
        <begin position="230"/>
        <end position="254"/>
    </location>
</feature>
<comment type="caution">
    <text evidence="6">The sequence shown here is derived from an EMBL/GenBank/DDBJ whole genome shotgun (WGS) entry which is preliminary data.</text>
</comment>
<feature type="transmembrane region" description="Helical" evidence="5">
    <location>
        <begin position="167"/>
        <end position="185"/>
    </location>
</feature>
<dbReference type="OrthoDB" id="434972at2759"/>
<dbReference type="PANTHER" id="PTHR42723">
    <property type="entry name" value="CHLOROPHYLL SYNTHASE"/>
    <property type="match status" value="1"/>
</dbReference>
<keyword evidence="7" id="KW-1185">Reference proteome</keyword>
<evidence type="ECO:0000256" key="1">
    <source>
        <dbReference type="ARBA" id="ARBA00004141"/>
    </source>
</evidence>
<dbReference type="InterPro" id="IPR000537">
    <property type="entry name" value="UbiA_prenyltransferase"/>
</dbReference>
<dbReference type="Proteomes" id="UP000807342">
    <property type="component" value="Unassembled WGS sequence"/>
</dbReference>
<dbReference type="CDD" id="cd13965">
    <property type="entry name" value="PT_UbiA_3"/>
    <property type="match status" value="1"/>
</dbReference>
<feature type="transmembrane region" description="Helical" evidence="5">
    <location>
        <begin position="140"/>
        <end position="160"/>
    </location>
</feature>
<dbReference type="GO" id="GO:0016765">
    <property type="term" value="F:transferase activity, transferring alkyl or aryl (other than methyl) groups"/>
    <property type="evidence" value="ECO:0007669"/>
    <property type="project" value="InterPro"/>
</dbReference>
<evidence type="ECO:0000256" key="3">
    <source>
        <dbReference type="ARBA" id="ARBA00022989"/>
    </source>
</evidence>
<comment type="subcellular location">
    <subcellularLocation>
        <location evidence="1">Membrane</location>
        <topology evidence="1">Multi-pass membrane protein</topology>
    </subcellularLocation>
</comment>
<evidence type="ECO:0008006" key="8">
    <source>
        <dbReference type="Google" id="ProtNLM"/>
    </source>
</evidence>
<evidence type="ECO:0000313" key="6">
    <source>
        <dbReference type="EMBL" id="KAF9445166.1"/>
    </source>
</evidence>
<keyword evidence="4 5" id="KW-0472">Membrane</keyword>
<accession>A0A9P5X896</accession>